<organism evidence="12 14">
    <name type="scientific">Volvox reticuliferus</name>
    <dbReference type="NCBI Taxonomy" id="1737510"/>
    <lineage>
        <taxon>Eukaryota</taxon>
        <taxon>Viridiplantae</taxon>
        <taxon>Chlorophyta</taxon>
        <taxon>core chlorophytes</taxon>
        <taxon>Chlorophyceae</taxon>
        <taxon>CS clade</taxon>
        <taxon>Chlamydomonadales</taxon>
        <taxon>Volvocaceae</taxon>
        <taxon>Volvox</taxon>
    </lineage>
</organism>
<dbReference type="GO" id="GO:0046872">
    <property type="term" value="F:metal ion binding"/>
    <property type="evidence" value="ECO:0007669"/>
    <property type="project" value="UniProtKB-KW"/>
</dbReference>
<dbReference type="HAMAP" id="MF_00942">
    <property type="entry name" value="Nth"/>
    <property type="match status" value="1"/>
</dbReference>
<evidence type="ECO:0000313" key="12">
    <source>
        <dbReference type="EMBL" id="GIL69471.1"/>
    </source>
</evidence>
<dbReference type="Proteomes" id="UP000722791">
    <property type="component" value="Unassembled WGS sequence"/>
</dbReference>
<dbReference type="OrthoDB" id="41532at2759"/>
<feature type="domain" description="HhH-GPD" evidence="11">
    <location>
        <begin position="161"/>
        <end position="308"/>
    </location>
</feature>
<dbReference type="GO" id="GO:0003906">
    <property type="term" value="F:DNA-(apurinic or apyrimidinic site) endonuclease activity"/>
    <property type="evidence" value="ECO:0007669"/>
    <property type="project" value="InterPro"/>
</dbReference>
<keyword evidence="7" id="KW-0411">Iron-sulfur</keyword>
<dbReference type="InterPro" id="IPR011257">
    <property type="entry name" value="DNA_glycosylase"/>
</dbReference>
<dbReference type="AlphaFoldDB" id="A0A8J4BWF6"/>
<evidence type="ECO:0000256" key="10">
    <source>
        <dbReference type="SAM" id="MobiDB-lite"/>
    </source>
</evidence>
<keyword evidence="5" id="KW-0378">Hydrolase</keyword>
<dbReference type="PROSITE" id="PS01155">
    <property type="entry name" value="ENDONUCLEASE_III_2"/>
    <property type="match status" value="1"/>
</dbReference>
<dbReference type="Gene3D" id="1.10.1670.10">
    <property type="entry name" value="Helix-hairpin-Helix base-excision DNA repair enzymes (C-terminal)"/>
    <property type="match status" value="1"/>
</dbReference>
<dbReference type="SMART" id="SM00478">
    <property type="entry name" value="ENDO3c"/>
    <property type="match status" value="1"/>
</dbReference>
<evidence type="ECO:0000256" key="3">
    <source>
        <dbReference type="ARBA" id="ARBA00022723"/>
    </source>
</evidence>
<sequence length="495" mass="52329">MREAKFANKLAHLHNKSAIYNGCIRIHLYLFTKATMPRSAKRAHPDLTASLEAAQGPAQQAPVISPPCAAASPAGSPALCPFTHPPNSTLPESTSAPAPTPTPSKKKPKPLPAAPSFQPGRAEQLRAKALKIQQQLSELYPSPPIPLQHGSAFQLLVAVMLSAQSTDAKVNIVTPELFAKGPDAASMAAMEVSEIERIIRVLGLAPTKARNVQRMSQLLVAQYGGQVPNSFAALEDLPGVGHKTASVVMSQAFGHAAFPVDTHIHRLAQRWGLSNGKSVEQTEQDLKTLLPEHTWRDMHLQMIYFGREHCPAQRHDTRGCPICSWAAAPAGKSDNRGGIGGNGSGSSHSNAGGTDAALQGKAMRGRPGRSTQQHLSVDPNSSQGPLQDAKLDGSKLAAMRVTGSKSPASAQRMTRAKYPAATDADKVPASSTALPVNGAHLALAVVTPGPSEDIVQPKSGSSFDVFRAGGSSSTSEVLEGVMTRQASRRLLLQRR</sequence>
<gene>
    <name evidence="12" type="ORF">Vretifemale_398</name>
    <name evidence="13" type="ORF">Vretimale_13584</name>
</gene>
<dbReference type="GO" id="GO:0000703">
    <property type="term" value="F:oxidized pyrimidine nucleobase lesion DNA N-glycosylase activity"/>
    <property type="evidence" value="ECO:0007669"/>
    <property type="project" value="UniProtKB-ARBA"/>
</dbReference>
<evidence type="ECO:0000256" key="8">
    <source>
        <dbReference type="ARBA" id="ARBA00023204"/>
    </source>
</evidence>
<comment type="caution">
    <text evidence="12">The sequence shown here is derived from an EMBL/GenBank/DDBJ whole genome shotgun (WGS) entry which is preliminary data.</text>
</comment>
<reference evidence="12" key="1">
    <citation type="journal article" date="2021" name="Proc. Natl. Acad. Sci. U.S.A.">
        <title>Three genomes in the algal genus Volvox reveal the fate of a haploid sex-determining region after a transition to homothallism.</title>
        <authorList>
            <person name="Yamamoto K."/>
            <person name="Hamaji T."/>
            <person name="Kawai-Toyooka H."/>
            <person name="Matsuzaki R."/>
            <person name="Takahashi F."/>
            <person name="Nishimura Y."/>
            <person name="Kawachi M."/>
            <person name="Noguchi H."/>
            <person name="Minakuchi Y."/>
            <person name="Umen J.G."/>
            <person name="Toyoda A."/>
            <person name="Nozaki H."/>
        </authorList>
    </citation>
    <scope>NUCLEOTIDE SEQUENCE</scope>
    <source>
        <strain evidence="13">NIES-3785</strain>
        <strain evidence="12">NIES-3786</strain>
    </source>
</reference>
<dbReference type="InterPro" id="IPR003265">
    <property type="entry name" value="HhH-GPD_domain"/>
</dbReference>
<dbReference type="Proteomes" id="UP000747110">
    <property type="component" value="Unassembled WGS sequence"/>
</dbReference>
<evidence type="ECO:0000256" key="2">
    <source>
        <dbReference type="ARBA" id="ARBA00022485"/>
    </source>
</evidence>
<keyword evidence="3" id="KW-0479">Metal-binding</keyword>
<evidence type="ECO:0000313" key="13">
    <source>
        <dbReference type="EMBL" id="GIM09763.1"/>
    </source>
</evidence>
<feature type="region of interest" description="Disordered" evidence="10">
    <location>
        <begin position="334"/>
        <end position="389"/>
    </location>
</feature>
<dbReference type="Pfam" id="PF00730">
    <property type="entry name" value="HhH-GPD"/>
    <property type="match status" value="1"/>
</dbReference>
<dbReference type="InterPro" id="IPR005759">
    <property type="entry name" value="Nth"/>
</dbReference>
<evidence type="ECO:0000256" key="7">
    <source>
        <dbReference type="ARBA" id="ARBA00023014"/>
    </source>
</evidence>
<protein>
    <recommendedName>
        <fullName evidence="11">HhH-GPD domain-containing protein</fullName>
    </recommendedName>
</protein>
<dbReference type="InterPro" id="IPR004036">
    <property type="entry name" value="Endonuclease-III-like_CS2"/>
</dbReference>
<keyword evidence="8" id="KW-0234">DNA repair</keyword>
<dbReference type="FunFam" id="1.10.1670.10:FF:000019">
    <property type="entry name" value="Endonuclease III"/>
    <property type="match status" value="1"/>
</dbReference>
<dbReference type="CDD" id="cd00056">
    <property type="entry name" value="ENDO3c"/>
    <property type="match status" value="1"/>
</dbReference>
<keyword evidence="9" id="KW-0326">Glycosidase</keyword>
<dbReference type="PANTHER" id="PTHR10359:SF18">
    <property type="entry name" value="ENDONUCLEASE III"/>
    <property type="match status" value="1"/>
</dbReference>
<evidence type="ECO:0000313" key="14">
    <source>
        <dbReference type="Proteomes" id="UP000747110"/>
    </source>
</evidence>
<evidence type="ECO:0000256" key="4">
    <source>
        <dbReference type="ARBA" id="ARBA00022763"/>
    </source>
</evidence>
<comment type="similarity">
    <text evidence="1">Belongs to the Nth/MutY family.</text>
</comment>
<dbReference type="SUPFAM" id="SSF48150">
    <property type="entry name" value="DNA-glycosylase"/>
    <property type="match status" value="1"/>
</dbReference>
<keyword evidence="2" id="KW-0004">4Fe-4S</keyword>
<keyword evidence="14" id="KW-1185">Reference proteome</keyword>
<evidence type="ECO:0000256" key="1">
    <source>
        <dbReference type="ARBA" id="ARBA00008343"/>
    </source>
</evidence>
<evidence type="ECO:0000259" key="11">
    <source>
        <dbReference type="SMART" id="SM00478"/>
    </source>
</evidence>
<name>A0A8J4BWF6_9CHLO</name>
<dbReference type="FunFam" id="1.10.340.30:FF:000001">
    <property type="entry name" value="Endonuclease III"/>
    <property type="match status" value="1"/>
</dbReference>
<dbReference type="EMBL" id="BNCP01000001">
    <property type="protein sequence ID" value="GIL69471.1"/>
    <property type="molecule type" value="Genomic_DNA"/>
</dbReference>
<dbReference type="GO" id="GO:0006285">
    <property type="term" value="P:base-excision repair, AP site formation"/>
    <property type="evidence" value="ECO:0007669"/>
    <property type="project" value="TreeGrafter"/>
</dbReference>
<dbReference type="Gene3D" id="1.10.340.30">
    <property type="entry name" value="Hypothetical protein, domain 2"/>
    <property type="match status" value="1"/>
</dbReference>
<evidence type="ECO:0000256" key="5">
    <source>
        <dbReference type="ARBA" id="ARBA00022801"/>
    </source>
</evidence>
<dbReference type="GO" id="GO:0051539">
    <property type="term" value="F:4 iron, 4 sulfur cluster binding"/>
    <property type="evidence" value="ECO:0007669"/>
    <property type="project" value="UniProtKB-KW"/>
</dbReference>
<keyword evidence="6" id="KW-0408">Iron</keyword>
<keyword evidence="4" id="KW-0227">DNA damage</keyword>
<evidence type="ECO:0000256" key="6">
    <source>
        <dbReference type="ARBA" id="ARBA00023004"/>
    </source>
</evidence>
<evidence type="ECO:0000256" key="9">
    <source>
        <dbReference type="ARBA" id="ARBA00023295"/>
    </source>
</evidence>
<feature type="compositionally biased region" description="Polar residues" evidence="10">
    <location>
        <begin position="369"/>
        <end position="385"/>
    </location>
</feature>
<accession>A0A8J4BWF6</accession>
<feature type="region of interest" description="Disordered" evidence="10">
    <location>
        <begin position="79"/>
        <end position="120"/>
    </location>
</feature>
<dbReference type="PANTHER" id="PTHR10359">
    <property type="entry name" value="A/G-SPECIFIC ADENINE GLYCOSYLASE/ENDONUCLEASE III"/>
    <property type="match status" value="1"/>
</dbReference>
<proteinExistence type="inferred from homology"/>
<dbReference type="EMBL" id="BNCQ01000032">
    <property type="protein sequence ID" value="GIM09763.1"/>
    <property type="molecule type" value="Genomic_DNA"/>
</dbReference>
<dbReference type="InterPro" id="IPR023170">
    <property type="entry name" value="HhH_base_excis_C"/>
</dbReference>